<evidence type="ECO:0000256" key="1">
    <source>
        <dbReference type="SAM" id="Phobius"/>
    </source>
</evidence>
<dbReference type="AlphaFoldDB" id="A0A2P2IJA9"/>
<keyword evidence="1" id="KW-0812">Transmembrane</keyword>
<reference evidence="2" key="1">
    <citation type="submission" date="2018-02" db="EMBL/GenBank/DDBJ databases">
        <title>Rhizophora mucronata_Transcriptome.</title>
        <authorList>
            <person name="Meera S.P."/>
            <person name="Sreeshan A."/>
            <person name="Augustine A."/>
        </authorList>
    </citation>
    <scope>NUCLEOTIDE SEQUENCE</scope>
    <source>
        <tissue evidence="2">Leaf</tissue>
    </source>
</reference>
<keyword evidence="1" id="KW-0472">Membrane</keyword>
<feature type="transmembrane region" description="Helical" evidence="1">
    <location>
        <begin position="14"/>
        <end position="33"/>
    </location>
</feature>
<organism evidence="2">
    <name type="scientific">Rhizophora mucronata</name>
    <name type="common">Asiatic mangrove</name>
    <dbReference type="NCBI Taxonomy" id="61149"/>
    <lineage>
        <taxon>Eukaryota</taxon>
        <taxon>Viridiplantae</taxon>
        <taxon>Streptophyta</taxon>
        <taxon>Embryophyta</taxon>
        <taxon>Tracheophyta</taxon>
        <taxon>Spermatophyta</taxon>
        <taxon>Magnoliopsida</taxon>
        <taxon>eudicotyledons</taxon>
        <taxon>Gunneridae</taxon>
        <taxon>Pentapetalae</taxon>
        <taxon>rosids</taxon>
        <taxon>fabids</taxon>
        <taxon>Malpighiales</taxon>
        <taxon>Rhizophoraceae</taxon>
        <taxon>Rhizophora</taxon>
    </lineage>
</organism>
<evidence type="ECO:0000313" key="2">
    <source>
        <dbReference type="EMBL" id="MBW81271.1"/>
    </source>
</evidence>
<dbReference type="EMBL" id="GGEC01000788">
    <property type="protein sequence ID" value="MBW81271.1"/>
    <property type="molecule type" value="Transcribed_RNA"/>
</dbReference>
<accession>A0A2P2IJA9</accession>
<sequence length="46" mass="5134">MFTLHGILHSYRSAVLGLVSLSGLIYPFFVIFISSNYSLIIPFVEA</sequence>
<protein>
    <submittedName>
        <fullName evidence="2">Uncharacterized protein</fullName>
    </submittedName>
</protein>
<proteinExistence type="predicted"/>
<name>A0A2P2IJA9_RHIMU</name>
<keyword evidence="1" id="KW-1133">Transmembrane helix</keyword>